<dbReference type="Proteomes" id="UP000708148">
    <property type="component" value="Unassembled WGS sequence"/>
</dbReference>
<keyword evidence="1" id="KW-0732">Signal</keyword>
<protein>
    <recommendedName>
        <fullName evidence="4">Secreted protein</fullName>
    </recommendedName>
</protein>
<accession>A0A8S1IWP4</accession>
<evidence type="ECO:0000313" key="2">
    <source>
        <dbReference type="EMBL" id="CAD7699367.1"/>
    </source>
</evidence>
<reference evidence="2" key="1">
    <citation type="submission" date="2020-12" db="EMBL/GenBank/DDBJ databases">
        <authorList>
            <person name="Iha C."/>
        </authorList>
    </citation>
    <scope>NUCLEOTIDE SEQUENCE</scope>
</reference>
<organism evidence="2 3">
    <name type="scientific">Ostreobium quekettii</name>
    <dbReference type="NCBI Taxonomy" id="121088"/>
    <lineage>
        <taxon>Eukaryota</taxon>
        <taxon>Viridiplantae</taxon>
        <taxon>Chlorophyta</taxon>
        <taxon>core chlorophytes</taxon>
        <taxon>Ulvophyceae</taxon>
        <taxon>TCBD clade</taxon>
        <taxon>Bryopsidales</taxon>
        <taxon>Ostreobineae</taxon>
        <taxon>Ostreobiaceae</taxon>
        <taxon>Ostreobium</taxon>
    </lineage>
</organism>
<proteinExistence type="predicted"/>
<evidence type="ECO:0000256" key="1">
    <source>
        <dbReference type="SAM" id="SignalP"/>
    </source>
</evidence>
<feature type="signal peptide" evidence="1">
    <location>
        <begin position="1"/>
        <end position="19"/>
    </location>
</feature>
<name>A0A8S1IWP4_9CHLO</name>
<comment type="caution">
    <text evidence="2">The sequence shown here is derived from an EMBL/GenBank/DDBJ whole genome shotgun (WGS) entry which is preliminary data.</text>
</comment>
<gene>
    <name evidence="2" type="ORF">OSTQU699_LOCUS4726</name>
</gene>
<evidence type="ECO:0000313" key="3">
    <source>
        <dbReference type="Proteomes" id="UP000708148"/>
    </source>
</evidence>
<sequence length="136" mass="14324">MRVCFFLFVVHSLPAHAEAGVLKFCLRFISWHIVGRGGRTDETLIFSMERVFGVVRTRVHGRCPVPHVCSFVLSETAGGWSGSIKVMGHGADVGYGVDPIVATAEVVTGLGCHAQASQGFLQGGGPRRAGLASAGS</sequence>
<evidence type="ECO:0008006" key="4">
    <source>
        <dbReference type="Google" id="ProtNLM"/>
    </source>
</evidence>
<keyword evidence="3" id="KW-1185">Reference proteome</keyword>
<dbReference type="EMBL" id="CAJHUC010001007">
    <property type="protein sequence ID" value="CAD7699367.1"/>
    <property type="molecule type" value="Genomic_DNA"/>
</dbReference>
<feature type="chain" id="PRO_5035748700" description="Secreted protein" evidence="1">
    <location>
        <begin position="20"/>
        <end position="136"/>
    </location>
</feature>
<dbReference type="AlphaFoldDB" id="A0A8S1IWP4"/>